<reference evidence="2 3" key="1">
    <citation type="journal article" date="2020" name="Nature">
        <title>Six reference-quality genomes reveal evolution of bat adaptations.</title>
        <authorList>
            <person name="Jebb D."/>
            <person name="Huang Z."/>
            <person name="Pippel M."/>
            <person name="Hughes G.M."/>
            <person name="Lavrichenko K."/>
            <person name="Devanna P."/>
            <person name="Winkler S."/>
            <person name="Jermiin L.S."/>
            <person name="Skirmuntt E.C."/>
            <person name="Katzourakis A."/>
            <person name="Burkitt-Gray L."/>
            <person name="Ray D.A."/>
            <person name="Sullivan K.A.M."/>
            <person name="Roscito J.G."/>
            <person name="Kirilenko B.M."/>
            <person name="Davalos L.M."/>
            <person name="Corthals A.P."/>
            <person name="Power M.L."/>
            <person name="Jones G."/>
            <person name="Ransome R.D."/>
            <person name="Dechmann D.K.N."/>
            <person name="Locatelli A.G."/>
            <person name="Puechmaille S.J."/>
            <person name="Fedrigo O."/>
            <person name="Jarvis E.D."/>
            <person name="Hiller M."/>
            <person name="Vernes S.C."/>
            <person name="Myers E.W."/>
            <person name="Teeling E.C."/>
        </authorList>
    </citation>
    <scope>NUCLEOTIDE SEQUENCE [LARGE SCALE GENOMIC DNA]</scope>
    <source>
        <strain evidence="2">MMolMol1</strain>
        <tissue evidence="2">Muscle</tissue>
    </source>
</reference>
<evidence type="ECO:0008006" key="4">
    <source>
        <dbReference type="Google" id="ProtNLM"/>
    </source>
</evidence>
<feature type="transmembrane region" description="Helical" evidence="1">
    <location>
        <begin position="59"/>
        <end position="78"/>
    </location>
</feature>
<sequence>MNGKMFPILVGIFSIFNTIQFLIFDLNELTSLGYEDKFDIYMDSNSGLASWVLINKKQLSIGLSVITITAGALLLHCLQVNNYIGSLCYTVWIITYELTSFAMVLLINGALKDQFKELGYLHLIFQISRMFLHFFCLPFVIKFAYTLYKDPKTYSKISRRRLSSISTIDSWSPVGTGMMYRKLN</sequence>
<organism evidence="2 3">
    <name type="scientific">Molossus molossus</name>
    <name type="common">Pallas' mastiff bat</name>
    <name type="synonym">Vespertilio molossus</name>
    <dbReference type="NCBI Taxonomy" id="27622"/>
    <lineage>
        <taxon>Eukaryota</taxon>
        <taxon>Metazoa</taxon>
        <taxon>Chordata</taxon>
        <taxon>Craniata</taxon>
        <taxon>Vertebrata</taxon>
        <taxon>Euteleostomi</taxon>
        <taxon>Mammalia</taxon>
        <taxon>Eutheria</taxon>
        <taxon>Laurasiatheria</taxon>
        <taxon>Chiroptera</taxon>
        <taxon>Yangochiroptera</taxon>
        <taxon>Molossidae</taxon>
        <taxon>Molossus</taxon>
    </lineage>
</organism>
<feature type="transmembrane region" description="Helical" evidence="1">
    <location>
        <begin position="5"/>
        <end position="24"/>
    </location>
</feature>
<protein>
    <recommendedName>
        <fullName evidence="4">Transmembrane protein 217</fullName>
    </recommendedName>
</protein>
<keyword evidence="1" id="KW-0812">Transmembrane</keyword>
<keyword evidence="1" id="KW-1133">Transmembrane helix</keyword>
<dbReference type="Proteomes" id="UP000550707">
    <property type="component" value="Unassembled WGS sequence"/>
</dbReference>
<gene>
    <name evidence="2" type="ORF">HJG59_011255</name>
</gene>
<name>A0A7J8GQJ5_MOLMO</name>
<comment type="caution">
    <text evidence="2">The sequence shown here is derived from an EMBL/GenBank/DDBJ whole genome shotgun (WGS) entry which is preliminary data.</text>
</comment>
<dbReference type="Pfam" id="PF15049">
    <property type="entry name" value="DUF4534"/>
    <property type="match status" value="1"/>
</dbReference>
<dbReference type="PANTHER" id="PTHR34928:SF3">
    <property type="entry name" value="TRANSMEMBRANE PROTEIN 217B-RELATED"/>
    <property type="match status" value="1"/>
</dbReference>
<dbReference type="PANTHER" id="PTHR34928">
    <property type="entry name" value="TRANSMEMBRANE PROTEIN 217"/>
    <property type="match status" value="1"/>
</dbReference>
<feature type="transmembrane region" description="Helical" evidence="1">
    <location>
        <begin position="90"/>
        <end position="111"/>
    </location>
</feature>
<dbReference type="EMBL" id="JACASF010000008">
    <property type="protein sequence ID" value="KAF6462197.1"/>
    <property type="molecule type" value="Genomic_DNA"/>
</dbReference>
<accession>A0A7J8GQJ5</accession>
<dbReference type="AlphaFoldDB" id="A0A7J8GQJ5"/>
<keyword evidence="3" id="KW-1185">Reference proteome</keyword>
<evidence type="ECO:0000313" key="3">
    <source>
        <dbReference type="Proteomes" id="UP000550707"/>
    </source>
</evidence>
<evidence type="ECO:0000313" key="2">
    <source>
        <dbReference type="EMBL" id="KAF6462197.1"/>
    </source>
</evidence>
<dbReference type="InterPro" id="IPR027862">
    <property type="entry name" value="DUF4534"/>
</dbReference>
<evidence type="ECO:0000256" key="1">
    <source>
        <dbReference type="SAM" id="Phobius"/>
    </source>
</evidence>
<dbReference type="InParanoid" id="A0A7J8GQJ5"/>
<proteinExistence type="predicted"/>
<feature type="transmembrane region" description="Helical" evidence="1">
    <location>
        <begin position="131"/>
        <end position="148"/>
    </location>
</feature>
<keyword evidence="1" id="KW-0472">Membrane</keyword>